<dbReference type="InterPro" id="IPR000524">
    <property type="entry name" value="Tscrpt_reg_HTH_GntR"/>
</dbReference>
<dbReference type="GO" id="GO:0003677">
    <property type="term" value="F:DNA binding"/>
    <property type="evidence" value="ECO:0007669"/>
    <property type="project" value="UniProtKB-KW"/>
</dbReference>
<evidence type="ECO:0000256" key="3">
    <source>
        <dbReference type="ARBA" id="ARBA00023163"/>
    </source>
</evidence>
<dbReference type="InterPro" id="IPR028978">
    <property type="entry name" value="Chorismate_lyase_/UTRA_dom_sf"/>
</dbReference>
<dbReference type="PRINTS" id="PR00035">
    <property type="entry name" value="HTHGNTR"/>
</dbReference>
<dbReference type="Proteomes" id="UP000035540">
    <property type="component" value="Chromosome"/>
</dbReference>
<organism evidence="5 6">
    <name type="scientific">Corynebacterium testudinoris</name>
    <dbReference type="NCBI Taxonomy" id="136857"/>
    <lineage>
        <taxon>Bacteria</taxon>
        <taxon>Bacillati</taxon>
        <taxon>Actinomycetota</taxon>
        <taxon>Actinomycetes</taxon>
        <taxon>Mycobacteriales</taxon>
        <taxon>Corynebacteriaceae</taxon>
        <taxon>Corynebacterium</taxon>
    </lineage>
</organism>
<dbReference type="PATRIC" id="fig|136857.5.peg.2063"/>
<dbReference type="InterPro" id="IPR036390">
    <property type="entry name" value="WH_DNA-bd_sf"/>
</dbReference>
<dbReference type="STRING" id="136857.CTEST_10385"/>
<evidence type="ECO:0000313" key="5">
    <source>
        <dbReference type="EMBL" id="AKK09500.1"/>
    </source>
</evidence>
<keyword evidence="2" id="KW-0238">DNA-binding</keyword>
<dbReference type="SMART" id="SM00345">
    <property type="entry name" value="HTH_GNTR"/>
    <property type="match status" value="1"/>
</dbReference>
<dbReference type="EMBL" id="CP011545">
    <property type="protein sequence ID" value="AKK09500.1"/>
    <property type="molecule type" value="Genomic_DNA"/>
</dbReference>
<dbReference type="SUPFAM" id="SSF64288">
    <property type="entry name" value="Chorismate lyase-like"/>
    <property type="match status" value="1"/>
</dbReference>
<evidence type="ECO:0000259" key="4">
    <source>
        <dbReference type="PROSITE" id="PS50949"/>
    </source>
</evidence>
<dbReference type="InterPro" id="IPR011663">
    <property type="entry name" value="UTRA"/>
</dbReference>
<dbReference type="AlphaFoldDB" id="A0A0G3H9Q8"/>
<dbReference type="GO" id="GO:0003700">
    <property type="term" value="F:DNA-binding transcription factor activity"/>
    <property type="evidence" value="ECO:0007669"/>
    <property type="project" value="InterPro"/>
</dbReference>
<dbReference type="PANTHER" id="PTHR44846">
    <property type="entry name" value="MANNOSYL-D-GLYCERATE TRANSPORT/METABOLISM SYSTEM REPRESSOR MNGR-RELATED"/>
    <property type="match status" value="1"/>
</dbReference>
<reference evidence="5 6" key="1">
    <citation type="journal article" date="2015" name="Genome Announc.">
        <title>Complete Genome Sequence of the Type Strain Corynebacterium testudinoris DSM 44614, Recovered from Necrotic Lesions in the Mouth of a Tortoise.</title>
        <authorList>
            <person name="Ruckert C."/>
            <person name="Kriete M."/>
            <person name="Jaenicke S."/>
            <person name="Winkler A."/>
            <person name="Tauch A."/>
        </authorList>
    </citation>
    <scope>NUCLEOTIDE SEQUENCE [LARGE SCALE GENOMIC DNA]</scope>
    <source>
        <strain evidence="5 6">DSM 44614</strain>
    </source>
</reference>
<dbReference type="PANTHER" id="PTHR44846:SF1">
    <property type="entry name" value="MANNOSYL-D-GLYCERATE TRANSPORT_METABOLISM SYSTEM REPRESSOR MNGR-RELATED"/>
    <property type="match status" value="1"/>
</dbReference>
<feature type="domain" description="HTH gntR-type" evidence="4">
    <location>
        <begin position="8"/>
        <end position="78"/>
    </location>
</feature>
<dbReference type="CDD" id="cd07377">
    <property type="entry name" value="WHTH_GntR"/>
    <property type="match status" value="1"/>
</dbReference>
<sequence length="247" mass="27611">MNILSRRPPAYVMIADQLRGRIERGQLLPGDRLPAERELVDEFGVARMTVRHALDILQLEGLIDRRRGRTGGTFVRGIPPVLDLTRIEGLMPQLRERGLTVTSVVLEKTLESATPAVANYLDLDVGEPVFRVSRLRSVDGTPMFIEISFFPAALVPGMLDEDLSESLYELLRSKWDLYPARKSETITPGIASGWEQDKLRISRNLPLLRISRVAETADGAKIEYSEDALRSDITQIRVITDTTAASD</sequence>
<dbReference type="InterPro" id="IPR050679">
    <property type="entry name" value="Bact_HTH_transcr_reg"/>
</dbReference>
<evidence type="ECO:0000256" key="2">
    <source>
        <dbReference type="ARBA" id="ARBA00023125"/>
    </source>
</evidence>
<dbReference type="PROSITE" id="PS50949">
    <property type="entry name" value="HTH_GNTR"/>
    <property type="match status" value="1"/>
</dbReference>
<gene>
    <name evidence="5" type="ORF">CTEST_10385</name>
</gene>
<evidence type="ECO:0000313" key="6">
    <source>
        <dbReference type="Proteomes" id="UP000035540"/>
    </source>
</evidence>
<keyword evidence="1" id="KW-0805">Transcription regulation</keyword>
<dbReference type="Pfam" id="PF00392">
    <property type="entry name" value="GntR"/>
    <property type="match status" value="1"/>
</dbReference>
<keyword evidence="6" id="KW-1185">Reference proteome</keyword>
<dbReference type="GO" id="GO:0045892">
    <property type="term" value="P:negative regulation of DNA-templated transcription"/>
    <property type="evidence" value="ECO:0007669"/>
    <property type="project" value="TreeGrafter"/>
</dbReference>
<dbReference type="Pfam" id="PF07702">
    <property type="entry name" value="UTRA"/>
    <property type="match status" value="1"/>
</dbReference>
<keyword evidence="3" id="KW-0804">Transcription</keyword>
<accession>A0A0G3H9Q8</accession>
<dbReference type="Gene3D" id="1.10.10.10">
    <property type="entry name" value="Winged helix-like DNA-binding domain superfamily/Winged helix DNA-binding domain"/>
    <property type="match status" value="1"/>
</dbReference>
<dbReference type="Gene3D" id="3.40.1410.10">
    <property type="entry name" value="Chorismate lyase-like"/>
    <property type="match status" value="1"/>
</dbReference>
<evidence type="ECO:0000256" key="1">
    <source>
        <dbReference type="ARBA" id="ARBA00023015"/>
    </source>
</evidence>
<dbReference type="KEGG" id="cted:CTEST_10385"/>
<protein>
    <submittedName>
        <fullName evidence="5">Transcriptional regulator, GntR family</fullName>
    </submittedName>
</protein>
<reference evidence="6" key="2">
    <citation type="submission" date="2015-05" db="EMBL/GenBank/DDBJ databases">
        <title>Complete genome sequence of Corynebacterium testudinoris DSM 44614, recovered from necrotic lesions in the mouth of a tortoise.</title>
        <authorList>
            <person name="Ruckert C."/>
            <person name="Albersmeier A."/>
            <person name="Winkler A."/>
            <person name="Tauch A."/>
        </authorList>
    </citation>
    <scope>NUCLEOTIDE SEQUENCE [LARGE SCALE GENOMIC DNA]</scope>
    <source>
        <strain evidence="6">DSM 44614</strain>
    </source>
</reference>
<name>A0A0G3H9Q8_9CORY</name>
<dbReference type="InterPro" id="IPR036388">
    <property type="entry name" value="WH-like_DNA-bd_sf"/>
</dbReference>
<dbReference type="SMART" id="SM00866">
    <property type="entry name" value="UTRA"/>
    <property type="match status" value="1"/>
</dbReference>
<proteinExistence type="predicted"/>
<dbReference type="SUPFAM" id="SSF46785">
    <property type="entry name" value="Winged helix' DNA-binding domain"/>
    <property type="match status" value="1"/>
</dbReference>